<gene>
    <name evidence="4" type="ORF">EDM59_14625</name>
</gene>
<dbReference type="Pfam" id="PF03480">
    <property type="entry name" value="DctP"/>
    <property type="match status" value="1"/>
</dbReference>
<dbReference type="NCBIfam" id="NF037995">
    <property type="entry name" value="TRAP_S1"/>
    <property type="match status" value="1"/>
</dbReference>
<dbReference type="PIRSF" id="PIRSF006470">
    <property type="entry name" value="DctB"/>
    <property type="match status" value="1"/>
</dbReference>
<reference evidence="4 5" key="1">
    <citation type="submission" date="2018-10" db="EMBL/GenBank/DDBJ databases">
        <title>Phylogenomics of Brevibacillus.</title>
        <authorList>
            <person name="Dunlap C."/>
        </authorList>
    </citation>
    <scope>NUCLEOTIDE SEQUENCE [LARGE SCALE GENOMIC DNA]</scope>
    <source>
        <strain evidence="4 5">JCM 15774</strain>
    </source>
</reference>
<evidence type="ECO:0000256" key="2">
    <source>
        <dbReference type="ARBA" id="ARBA00022448"/>
    </source>
</evidence>
<dbReference type="EMBL" id="RHHU01000010">
    <property type="protein sequence ID" value="RNB83763.1"/>
    <property type="molecule type" value="Genomic_DNA"/>
</dbReference>
<evidence type="ECO:0000313" key="4">
    <source>
        <dbReference type="EMBL" id="RNB83763.1"/>
    </source>
</evidence>
<keyword evidence="2" id="KW-0813">Transport</keyword>
<dbReference type="NCBIfam" id="TIGR00787">
    <property type="entry name" value="dctP"/>
    <property type="match status" value="1"/>
</dbReference>
<protein>
    <submittedName>
        <fullName evidence="4">DctP family TRAP transporter solute-binding subunit</fullName>
    </submittedName>
</protein>
<accession>A0A3M8D7E8</accession>
<evidence type="ECO:0000256" key="3">
    <source>
        <dbReference type="ARBA" id="ARBA00022729"/>
    </source>
</evidence>
<dbReference type="PANTHER" id="PTHR33376">
    <property type="match status" value="1"/>
</dbReference>
<dbReference type="RefSeq" id="WP_122924276.1">
    <property type="nucleotide sequence ID" value="NZ_RHHU01000010.1"/>
</dbReference>
<dbReference type="GO" id="GO:0030288">
    <property type="term" value="C:outer membrane-bounded periplasmic space"/>
    <property type="evidence" value="ECO:0007669"/>
    <property type="project" value="InterPro"/>
</dbReference>
<dbReference type="AlphaFoldDB" id="A0A3M8D7E8"/>
<evidence type="ECO:0000313" key="5">
    <source>
        <dbReference type="Proteomes" id="UP000269573"/>
    </source>
</evidence>
<keyword evidence="3" id="KW-0732">Signal</keyword>
<dbReference type="GO" id="GO:0055085">
    <property type="term" value="P:transmembrane transport"/>
    <property type="evidence" value="ECO:0007669"/>
    <property type="project" value="InterPro"/>
</dbReference>
<evidence type="ECO:0000256" key="1">
    <source>
        <dbReference type="ARBA" id="ARBA00009023"/>
    </source>
</evidence>
<keyword evidence="5" id="KW-1185">Reference proteome</keyword>
<dbReference type="Gene3D" id="3.40.190.170">
    <property type="entry name" value="Bacterial extracellular solute-binding protein, family 7"/>
    <property type="match status" value="1"/>
</dbReference>
<dbReference type="InterPro" id="IPR004682">
    <property type="entry name" value="TRAP_DctP"/>
</dbReference>
<comment type="similarity">
    <text evidence="1">Belongs to the bacterial solute-binding protein 7 family.</text>
</comment>
<sequence length="350" mass="39900">MKSFASIALFVLLGLISAVVIGFGQDLSFAKWSYDEEQEKLSERIIIKFSHVVAENTPKGLAVDRFAQLVKAKTKGRVEVQVFPNSTLHSEKTEIPALVKGEIQMIAPAFSHLSGTIPQWAVLELPYVFRDQKDVDEAFRGEIGRMLFSTLNQSNMKGMAFWANGFKQITANRPMITPDDFYSQRIRIIPSEVLDAQFRTLHAIPIGSSFNDLYSMLASGKVDGEENTISNVYTKRLYQVQSHMTVSNHNYLGYAVIMNQSFWNKLPPDIQKAIEEALAEATRFNNELSVSMNESQFEKLKEMRVMEIHEQTEEERAMWRQALQPVYDQFAPSIGKPLMDQIKELHKLPR</sequence>
<dbReference type="InterPro" id="IPR018389">
    <property type="entry name" value="DctP_fam"/>
</dbReference>
<proteinExistence type="inferred from homology"/>
<dbReference type="InterPro" id="IPR038404">
    <property type="entry name" value="TRAP_DctP_sf"/>
</dbReference>
<comment type="caution">
    <text evidence="4">The sequence shown here is derived from an EMBL/GenBank/DDBJ whole genome shotgun (WGS) entry which is preliminary data.</text>
</comment>
<organism evidence="4 5">
    <name type="scientific">Brevibacillus nitrificans</name>
    <dbReference type="NCBI Taxonomy" id="651560"/>
    <lineage>
        <taxon>Bacteria</taxon>
        <taxon>Bacillati</taxon>
        <taxon>Bacillota</taxon>
        <taxon>Bacilli</taxon>
        <taxon>Bacillales</taxon>
        <taxon>Paenibacillaceae</taxon>
        <taxon>Brevibacillus</taxon>
    </lineage>
</organism>
<dbReference type="PANTHER" id="PTHR33376:SF7">
    <property type="entry name" value="C4-DICARBOXYLATE-BINDING PROTEIN DCTB"/>
    <property type="match status" value="1"/>
</dbReference>
<name>A0A3M8D7E8_9BACL</name>
<dbReference type="Proteomes" id="UP000269573">
    <property type="component" value="Unassembled WGS sequence"/>
</dbReference>